<organism evidence="1 2">
    <name type="scientific">Necator americanus</name>
    <name type="common">Human hookworm</name>
    <dbReference type="NCBI Taxonomy" id="51031"/>
    <lineage>
        <taxon>Eukaryota</taxon>
        <taxon>Metazoa</taxon>
        <taxon>Ecdysozoa</taxon>
        <taxon>Nematoda</taxon>
        <taxon>Chromadorea</taxon>
        <taxon>Rhabditida</taxon>
        <taxon>Rhabditina</taxon>
        <taxon>Rhabditomorpha</taxon>
        <taxon>Strongyloidea</taxon>
        <taxon>Ancylostomatidae</taxon>
        <taxon>Bunostominae</taxon>
        <taxon>Necator</taxon>
    </lineage>
</organism>
<dbReference type="AlphaFoldDB" id="W2TLG7"/>
<sequence>MEFHLCSFVWRRYNKAQTAENSRKSRHYSRNFPSSSLVSIPYYSFRGKNSRVHVWRDIVVIFLVEEEDKSGIEEAGGECVGLEKLQYNFLIRCFAALLQLCRDPSSLLEFD</sequence>
<protein>
    <submittedName>
        <fullName evidence="1">Uncharacterized protein</fullName>
    </submittedName>
</protein>
<dbReference type="KEGG" id="nai:NECAME_17700"/>
<reference evidence="2" key="1">
    <citation type="journal article" date="2014" name="Nat. Genet.">
        <title>Genome of the human hookworm Necator americanus.</title>
        <authorList>
            <person name="Tang Y.T."/>
            <person name="Gao X."/>
            <person name="Rosa B.A."/>
            <person name="Abubucker S."/>
            <person name="Hallsworth-Pepin K."/>
            <person name="Martin J."/>
            <person name="Tyagi R."/>
            <person name="Heizer E."/>
            <person name="Zhang X."/>
            <person name="Bhonagiri-Palsikar V."/>
            <person name="Minx P."/>
            <person name="Warren W.C."/>
            <person name="Wang Q."/>
            <person name="Zhan B."/>
            <person name="Hotez P.J."/>
            <person name="Sternberg P.W."/>
            <person name="Dougall A."/>
            <person name="Gaze S.T."/>
            <person name="Mulvenna J."/>
            <person name="Sotillo J."/>
            <person name="Ranganathan S."/>
            <person name="Rabelo E.M."/>
            <person name="Wilson R.K."/>
            <person name="Felgner P.L."/>
            <person name="Bethony J."/>
            <person name="Hawdon J.M."/>
            <person name="Gasser R.B."/>
            <person name="Loukas A."/>
            <person name="Mitreva M."/>
        </authorList>
    </citation>
    <scope>NUCLEOTIDE SEQUENCE [LARGE SCALE GENOMIC DNA]</scope>
</reference>
<proteinExistence type="predicted"/>
<keyword evidence="2" id="KW-1185">Reference proteome</keyword>
<dbReference type="EMBL" id="KI658461">
    <property type="protein sequence ID" value="ETN82474.1"/>
    <property type="molecule type" value="Genomic_DNA"/>
</dbReference>
<dbReference type="Proteomes" id="UP000053676">
    <property type="component" value="Unassembled WGS sequence"/>
</dbReference>
<name>W2TLG7_NECAM</name>
<accession>W2TLG7</accession>
<evidence type="ECO:0000313" key="1">
    <source>
        <dbReference type="EMBL" id="ETN82474.1"/>
    </source>
</evidence>
<gene>
    <name evidence="1" type="ORF">NECAME_17700</name>
</gene>
<evidence type="ECO:0000313" key="2">
    <source>
        <dbReference type="Proteomes" id="UP000053676"/>
    </source>
</evidence>